<feature type="domain" description="Fungal lipase-type" evidence="2">
    <location>
        <begin position="276"/>
        <end position="423"/>
    </location>
</feature>
<evidence type="ECO:0000313" key="3">
    <source>
        <dbReference type="EMBL" id="KAK0511317.1"/>
    </source>
</evidence>
<feature type="region of interest" description="Disordered" evidence="1">
    <location>
        <begin position="54"/>
        <end position="90"/>
    </location>
</feature>
<organism evidence="3 4">
    <name type="scientific">Cladonia borealis</name>
    <dbReference type="NCBI Taxonomy" id="184061"/>
    <lineage>
        <taxon>Eukaryota</taxon>
        <taxon>Fungi</taxon>
        <taxon>Dikarya</taxon>
        <taxon>Ascomycota</taxon>
        <taxon>Pezizomycotina</taxon>
        <taxon>Lecanoromycetes</taxon>
        <taxon>OSLEUM clade</taxon>
        <taxon>Lecanoromycetidae</taxon>
        <taxon>Lecanorales</taxon>
        <taxon>Lecanorineae</taxon>
        <taxon>Cladoniaceae</taxon>
        <taxon>Cladonia</taxon>
    </lineage>
</organism>
<dbReference type="Gene3D" id="3.40.50.1820">
    <property type="entry name" value="alpha/beta hydrolase"/>
    <property type="match status" value="1"/>
</dbReference>
<dbReference type="CDD" id="cd00519">
    <property type="entry name" value="Lipase_3"/>
    <property type="match status" value="1"/>
</dbReference>
<reference evidence="3" key="1">
    <citation type="submission" date="2023-03" db="EMBL/GenBank/DDBJ databases">
        <title>Complete genome of Cladonia borealis.</title>
        <authorList>
            <person name="Park H."/>
        </authorList>
    </citation>
    <scope>NUCLEOTIDE SEQUENCE</scope>
    <source>
        <strain evidence="3">ANT050790</strain>
    </source>
</reference>
<protein>
    <recommendedName>
        <fullName evidence="2">Fungal lipase-type domain-containing protein</fullName>
    </recommendedName>
</protein>
<dbReference type="AlphaFoldDB" id="A0AA39V0T6"/>
<dbReference type="Proteomes" id="UP001166286">
    <property type="component" value="Unassembled WGS sequence"/>
</dbReference>
<dbReference type="EMBL" id="JAFEKC020000013">
    <property type="protein sequence ID" value="KAK0511317.1"/>
    <property type="molecule type" value="Genomic_DNA"/>
</dbReference>
<dbReference type="PANTHER" id="PTHR46023:SF6">
    <property type="entry name" value="LIPASE CLASS 3 FAMILY PROTEIN"/>
    <property type="match status" value="1"/>
</dbReference>
<dbReference type="InterPro" id="IPR002921">
    <property type="entry name" value="Fungal_lipase-type"/>
</dbReference>
<dbReference type="Pfam" id="PF01764">
    <property type="entry name" value="Lipase_3"/>
    <property type="match status" value="1"/>
</dbReference>
<dbReference type="InterPro" id="IPR029058">
    <property type="entry name" value="AB_hydrolase_fold"/>
</dbReference>
<feature type="compositionally biased region" description="Polar residues" evidence="1">
    <location>
        <begin position="73"/>
        <end position="90"/>
    </location>
</feature>
<evidence type="ECO:0000259" key="2">
    <source>
        <dbReference type="Pfam" id="PF01764"/>
    </source>
</evidence>
<gene>
    <name evidence="3" type="ORF">JMJ35_005890</name>
</gene>
<feature type="region of interest" description="Disordered" evidence="1">
    <location>
        <begin position="1"/>
        <end position="40"/>
    </location>
</feature>
<comment type="caution">
    <text evidence="3">The sequence shown here is derived from an EMBL/GenBank/DDBJ whole genome shotgun (WGS) entry which is preliminary data.</text>
</comment>
<accession>A0AA39V0T6</accession>
<name>A0AA39V0T6_9LECA</name>
<dbReference type="SUPFAM" id="SSF53474">
    <property type="entry name" value="alpha/beta-Hydrolases"/>
    <property type="match status" value="1"/>
</dbReference>
<sequence length="554" mass="59934">MFAPFGGRPRRRKAPAKSTPTPAPTPSLPSPTHDISTPPLPVLVRTRSEYDLAQPPPYSLICPPEHSSPPTRPSTAVSTANSRSPPSSFAVWTQPRHATTSLEISRADVARQGMNSFHNRWEEVTMEEITNGTLHALISTKLDAVITSIDGEDFRGEERELVIREVPLTGIRGGGGSAGREVSRGANKAVSSAVTSTNYFTKANLYANSKLPPNLPSLQLFLPTYPLLCIAAQYSRRAYSKPTGKEREAFVNADWRMGTKAMVIKSVPIDDMNCVVFAIRGSQTFMDWAVNVNSAPVSPEGFLDDPGNLCHSGFLSVARKMVKPVAARLRSLLDEDPGRSTCSLLMTGHSAGGAVASLLYAHMLAQNTKSELNILTGCFKRIHCLTFGTPPISLLPLTKPSSLKYKKSLFMSFINEGDPVPRADKAYIRSLLNLYASPVPGTKCLTPPKPALKPALKPCKRPKPKRSVSASAAPVNAPVWKLPPGTLSNAGRLVILRGPQNVGADGQTDVKAEVTTDQELRTVVFGDPVMHMMKVYAKRIEVLATKAVTAKIWG</sequence>
<dbReference type="PANTHER" id="PTHR46023">
    <property type="entry name" value="LIPASE CLASS 3 PROTEIN-LIKE"/>
    <property type="match status" value="1"/>
</dbReference>
<proteinExistence type="predicted"/>
<keyword evidence="4" id="KW-1185">Reference proteome</keyword>
<evidence type="ECO:0000313" key="4">
    <source>
        <dbReference type="Proteomes" id="UP001166286"/>
    </source>
</evidence>
<evidence type="ECO:0000256" key="1">
    <source>
        <dbReference type="SAM" id="MobiDB-lite"/>
    </source>
</evidence>
<dbReference type="GO" id="GO:0006629">
    <property type="term" value="P:lipid metabolic process"/>
    <property type="evidence" value="ECO:0007669"/>
    <property type="project" value="InterPro"/>
</dbReference>